<dbReference type="AlphaFoldDB" id="A0A162YV57"/>
<dbReference type="Gene3D" id="1.25.40.10">
    <property type="entry name" value="Tetratricopeptide repeat domain"/>
    <property type="match status" value="1"/>
</dbReference>
<evidence type="ECO:0000313" key="3">
    <source>
        <dbReference type="Proteomes" id="UP000076715"/>
    </source>
</evidence>
<feature type="transmembrane region" description="Helical" evidence="1">
    <location>
        <begin position="101"/>
        <end position="119"/>
    </location>
</feature>
<organism evidence="2 3">
    <name type="scientific">Aquimarina aggregata</name>
    <dbReference type="NCBI Taxonomy" id="1642818"/>
    <lineage>
        <taxon>Bacteria</taxon>
        <taxon>Pseudomonadati</taxon>
        <taxon>Bacteroidota</taxon>
        <taxon>Flavobacteriia</taxon>
        <taxon>Flavobacteriales</taxon>
        <taxon>Flavobacteriaceae</taxon>
        <taxon>Aquimarina</taxon>
    </lineage>
</organism>
<evidence type="ECO:0000313" key="2">
    <source>
        <dbReference type="EMBL" id="KZS39375.1"/>
    </source>
</evidence>
<name>A0A162YV57_9FLAO</name>
<keyword evidence="1" id="KW-1133">Transmembrane helix</keyword>
<dbReference type="EMBL" id="LQRT01000035">
    <property type="protein sequence ID" value="KZS39375.1"/>
    <property type="molecule type" value="Genomic_DNA"/>
</dbReference>
<dbReference type="STRING" id="1642818.AWE51_12600"/>
<dbReference type="SUPFAM" id="SSF48452">
    <property type="entry name" value="TPR-like"/>
    <property type="match status" value="1"/>
</dbReference>
<keyword evidence="1" id="KW-0812">Transmembrane</keyword>
<dbReference type="RefSeq" id="WP_066317546.1">
    <property type="nucleotide sequence ID" value="NZ_LQRT01000035.1"/>
</dbReference>
<keyword evidence="3" id="KW-1185">Reference proteome</keyword>
<proteinExistence type="predicted"/>
<gene>
    <name evidence="2" type="ORF">AWE51_12600</name>
</gene>
<accession>A0A162YV57</accession>
<dbReference type="InterPro" id="IPR011990">
    <property type="entry name" value="TPR-like_helical_dom_sf"/>
</dbReference>
<protein>
    <recommendedName>
        <fullName evidence="4">Tetratricopeptide repeat protein</fullName>
    </recommendedName>
</protein>
<sequence length="254" mass="29950">MTPEEKYDLFDRYCTQQLTINDQKRLDRLVKEDTAFAKEFRLYQDLHLHIEVSSTSEKEQKALENNLKHIGDNFFSKRKEEVKQSHKDITKQPKVIRIPRWTYAIAASVAIIIGVYFLTPSDPVYKDFVDIPELSLTERSGGEVYIKKAEEAFNERKYDVAADNLFALLQKDINNSEYQFYYGISLLELNRYPEAKSVFQKLYQGDSLFKYKALWFEALAELKQKKYSRCRILLKKLPKTAEDYQNAQKLLDKL</sequence>
<reference evidence="2" key="1">
    <citation type="submission" date="2016-01" db="EMBL/GenBank/DDBJ databases">
        <title>The draft genome sequence of Aquimarina sp. RZW4-3-2.</title>
        <authorList>
            <person name="Wang Y."/>
        </authorList>
    </citation>
    <scope>NUCLEOTIDE SEQUENCE [LARGE SCALE GENOMIC DNA]</scope>
    <source>
        <strain evidence="2">RZW4-3-2</strain>
    </source>
</reference>
<evidence type="ECO:0000256" key="1">
    <source>
        <dbReference type="SAM" id="Phobius"/>
    </source>
</evidence>
<dbReference type="OrthoDB" id="979271at2"/>
<comment type="caution">
    <text evidence="2">The sequence shown here is derived from an EMBL/GenBank/DDBJ whole genome shotgun (WGS) entry which is preliminary data.</text>
</comment>
<dbReference type="Proteomes" id="UP000076715">
    <property type="component" value="Unassembled WGS sequence"/>
</dbReference>
<keyword evidence="1" id="KW-0472">Membrane</keyword>
<evidence type="ECO:0008006" key="4">
    <source>
        <dbReference type="Google" id="ProtNLM"/>
    </source>
</evidence>